<name>A0A1H8K136_9BURK</name>
<dbReference type="Pfam" id="PF26610">
    <property type="entry name" value="YbbD_head"/>
    <property type="match status" value="1"/>
</dbReference>
<feature type="signal peptide" evidence="1">
    <location>
        <begin position="1"/>
        <end position="21"/>
    </location>
</feature>
<proteinExistence type="predicted"/>
<dbReference type="RefSeq" id="WP_143280592.1">
    <property type="nucleotide sequence ID" value="NZ_FOCW01000008.1"/>
</dbReference>
<dbReference type="PROSITE" id="PS51257">
    <property type="entry name" value="PROKAR_LIPOPROTEIN"/>
    <property type="match status" value="1"/>
</dbReference>
<keyword evidence="1" id="KW-0732">Signal</keyword>
<keyword evidence="4" id="KW-1185">Reference proteome</keyword>
<accession>A0A1H8K136</accession>
<dbReference type="Proteomes" id="UP000199531">
    <property type="component" value="Unassembled WGS sequence"/>
</dbReference>
<protein>
    <recommendedName>
        <fullName evidence="2">YbbD head domain-containing protein</fullName>
    </recommendedName>
</protein>
<feature type="domain" description="YbbD head" evidence="2">
    <location>
        <begin position="23"/>
        <end position="73"/>
    </location>
</feature>
<evidence type="ECO:0000313" key="3">
    <source>
        <dbReference type="EMBL" id="SEN86505.1"/>
    </source>
</evidence>
<dbReference type="EMBL" id="FOCW01000008">
    <property type="protein sequence ID" value="SEN86505.1"/>
    <property type="molecule type" value="Genomic_DNA"/>
</dbReference>
<feature type="chain" id="PRO_5011491640" description="YbbD head domain-containing protein" evidence="1">
    <location>
        <begin position="22"/>
        <end position="145"/>
    </location>
</feature>
<evidence type="ECO:0000259" key="2">
    <source>
        <dbReference type="Pfam" id="PF26610"/>
    </source>
</evidence>
<gene>
    <name evidence="3" type="ORF">SAMN02745977_02220</name>
</gene>
<dbReference type="OrthoDB" id="6049507at2"/>
<dbReference type="InterPro" id="IPR058827">
    <property type="entry name" value="YbbD_head"/>
</dbReference>
<evidence type="ECO:0000256" key="1">
    <source>
        <dbReference type="SAM" id="SignalP"/>
    </source>
</evidence>
<evidence type="ECO:0000313" key="4">
    <source>
        <dbReference type="Proteomes" id="UP000199531"/>
    </source>
</evidence>
<sequence length="145" mass="15542">MSRRLLLIPATAALLSLTACMSDVQDAKYSSQIEAAKAGAIDQGWVPRWVPEGAINLRETHNLDSNESLLAFTLPAQPAWQPPAFCQPADAAQLPAPAFERKWAPTSFDGYQTYACQPPEAGPGLAHALAIAPDGRSVLVWSSSR</sequence>
<dbReference type="STRING" id="1121117.SAMN02745977_02220"/>
<dbReference type="AlphaFoldDB" id="A0A1H8K136"/>
<reference evidence="3 4" key="1">
    <citation type="submission" date="2016-10" db="EMBL/GenBank/DDBJ databases">
        <authorList>
            <person name="de Groot N.N."/>
        </authorList>
    </citation>
    <scope>NUCLEOTIDE SEQUENCE [LARGE SCALE GENOMIC DNA]</scope>
    <source>
        <strain evidence="3 4">DSM 15123</strain>
    </source>
</reference>
<organism evidence="3 4">
    <name type="scientific">Brachymonas denitrificans DSM 15123</name>
    <dbReference type="NCBI Taxonomy" id="1121117"/>
    <lineage>
        <taxon>Bacteria</taxon>
        <taxon>Pseudomonadati</taxon>
        <taxon>Pseudomonadota</taxon>
        <taxon>Betaproteobacteria</taxon>
        <taxon>Burkholderiales</taxon>
        <taxon>Comamonadaceae</taxon>
        <taxon>Brachymonas</taxon>
    </lineage>
</organism>